<evidence type="ECO:0000256" key="2">
    <source>
        <dbReference type="ARBA" id="ARBA00022723"/>
    </source>
</evidence>
<dbReference type="PROSITE" id="PS00191">
    <property type="entry name" value="CYTOCHROME_B5_1"/>
    <property type="match status" value="1"/>
</dbReference>
<dbReference type="PANTHER" id="PTHR19359:SF14">
    <property type="entry name" value="CYTOCHROME B5 A"/>
    <property type="match status" value="1"/>
</dbReference>
<dbReference type="InterPro" id="IPR018506">
    <property type="entry name" value="Cyt_B5_heme-BS"/>
</dbReference>
<dbReference type="Pfam" id="PF00173">
    <property type="entry name" value="Cyt-b5"/>
    <property type="match status" value="1"/>
</dbReference>
<keyword evidence="5" id="KW-0472">Membrane</keyword>
<proteinExistence type="inferred from homology"/>
<dbReference type="GO" id="GO:0020037">
    <property type="term" value="F:heme binding"/>
    <property type="evidence" value="ECO:0007669"/>
    <property type="project" value="UniProtKB-UniRule"/>
</dbReference>
<dbReference type="PRINTS" id="PR00363">
    <property type="entry name" value="CYTOCHROMEB5"/>
</dbReference>
<sequence length="339" mass="37653">MMLSRSSDVVFFKQFSTTLLLYFCVESDGREELRPLEFVAGVDEPLENAKVVPIQDQVLYFVEHRRKEDCDVFVVPMQQTQIQELYRLRRNSVQPAVGGGRTQRRELSTMVGIGINGSEGRRQRRELSRMVGIGIGGERMWGGGGVVVWGSGEEGGERKRSSGKKKEQLQEDEEAGDDVERLRPEKLLPSRSKSPAVGLMRSMAKLRVIDVTNFLQEHPGGDVLLLEVAGKDATQDFKAIGHSKGAKSLLLRYQVGVVEGFEAKAEEDVAAASKDRDVAEETATGKATQTMTGFPIEDGDDKSNSHGREFGLIQFLVPLLIACLVFWYRCSSTITEMFS</sequence>
<evidence type="ECO:0000256" key="1">
    <source>
        <dbReference type="ARBA" id="ARBA00022617"/>
    </source>
</evidence>
<reference evidence="8 9" key="1">
    <citation type="journal article" date="2016" name="DNA Res.">
        <title>The draft genome of MD-2 pineapple using hybrid error correction of long reads.</title>
        <authorList>
            <person name="Redwan R.M."/>
            <person name="Saidin A."/>
            <person name="Kumar S.V."/>
        </authorList>
    </citation>
    <scope>NUCLEOTIDE SEQUENCE [LARGE SCALE GENOMIC DNA]</scope>
    <source>
        <strain evidence="9">cv. MD2</strain>
        <tissue evidence="8">Leaf</tissue>
    </source>
</reference>
<feature type="domain" description="Cytochrome b5 heme-binding" evidence="7">
    <location>
        <begin position="199"/>
        <end position="259"/>
    </location>
</feature>
<evidence type="ECO:0000313" key="8">
    <source>
        <dbReference type="EMBL" id="OAY76509.1"/>
    </source>
</evidence>
<evidence type="ECO:0000256" key="5">
    <source>
        <dbReference type="RuleBase" id="RU362121"/>
    </source>
</evidence>
<feature type="region of interest" description="Disordered" evidence="6">
    <location>
        <begin position="152"/>
        <end position="179"/>
    </location>
</feature>
<keyword evidence="2 5" id="KW-0479">Metal-binding</keyword>
<dbReference type="InterPro" id="IPR050668">
    <property type="entry name" value="Cytochrome_b5"/>
</dbReference>
<evidence type="ECO:0000256" key="6">
    <source>
        <dbReference type="SAM" id="MobiDB-lite"/>
    </source>
</evidence>
<feature type="region of interest" description="Disordered" evidence="6">
    <location>
        <begin position="274"/>
        <end position="302"/>
    </location>
</feature>
<feature type="transmembrane region" description="Helical" evidence="5">
    <location>
        <begin position="310"/>
        <end position="328"/>
    </location>
</feature>
<evidence type="ECO:0000259" key="7">
    <source>
        <dbReference type="PROSITE" id="PS50255"/>
    </source>
</evidence>
<dbReference type="PROSITE" id="PS50255">
    <property type="entry name" value="CYTOCHROME_B5_2"/>
    <property type="match status" value="1"/>
</dbReference>
<dbReference type="InterPro" id="IPR001199">
    <property type="entry name" value="Cyt_B5-like_heme/steroid-bd"/>
</dbReference>
<accession>A0A199VHC8</accession>
<dbReference type="EMBL" id="LSRQ01001777">
    <property type="protein sequence ID" value="OAY76509.1"/>
    <property type="molecule type" value="Genomic_DNA"/>
</dbReference>
<dbReference type="SMART" id="SM01117">
    <property type="entry name" value="Cyt-b5"/>
    <property type="match status" value="1"/>
</dbReference>
<feature type="compositionally biased region" description="Basic and acidic residues" evidence="6">
    <location>
        <begin position="155"/>
        <end position="169"/>
    </location>
</feature>
<comment type="similarity">
    <text evidence="4 5">Belongs to the cytochrome b5 family.</text>
</comment>
<keyword evidence="5" id="KW-0812">Transmembrane</keyword>
<comment type="caution">
    <text evidence="8">The sequence shown here is derived from an EMBL/GenBank/DDBJ whole genome shotgun (WGS) entry which is preliminary data.</text>
</comment>
<name>A0A199VHC8_ANACO</name>
<dbReference type="Gene3D" id="3.10.120.10">
    <property type="entry name" value="Cytochrome b5-like heme/steroid binding domain"/>
    <property type="match status" value="1"/>
</dbReference>
<keyword evidence="1 5" id="KW-0349">Heme</keyword>
<evidence type="ECO:0000256" key="4">
    <source>
        <dbReference type="ARBA" id="ARBA00038168"/>
    </source>
</evidence>
<dbReference type="GO" id="GO:0016020">
    <property type="term" value="C:membrane"/>
    <property type="evidence" value="ECO:0007669"/>
    <property type="project" value="TreeGrafter"/>
</dbReference>
<dbReference type="SUPFAM" id="SSF55856">
    <property type="entry name" value="Cytochrome b5-like heme/steroid binding domain"/>
    <property type="match status" value="1"/>
</dbReference>
<dbReference type="Proteomes" id="UP000092600">
    <property type="component" value="Unassembled WGS sequence"/>
</dbReference>
<dbReference type="GO" id="GO:0046872">
    <property type="term" value="F:metal ion binding"/>
    <property type="evidence" value="ECO:0007669"/>
    <property type="project" value="UniProtKB-UniRule"/>
</dbReference>
<organism evidence="8 9">
    <name type="scientific">Ananas comosus</name>
    <name type="common">Pineapple</name>
    <name type="synonym">Ananas ananas</name>
    <dbReference type="NCBI Taxonomy" id="4615"/>
    <lineage>
        <taxon>Eukaryota</taxon>
        <taxon>Viridiplantae</taxon>
        <taxon>Streptophyta</taxon>
        <taxon>Embryophyta</taxon>
        <taxon>Tracheophyta</taxon>
        <taxon>Spermatophyta</taxon>
        <taxon>Magnoliopsida</taxon>
        <taxon>Liliopsida</taxon>
        <taxon>Poales</taxon>
        <taxon>Bromeliaceae</taxon>
        <taxon>Bromelioideae</taxon>
        <taxon>Ananas</taxon>
    </lineage>
</organism>
<keyword evidence="5" id="KW-1133">Transmembrane helix</keyword>
<dbReference type="AlphaFoldDB" id="A0A199VHC8"/>
<evidence type="ECO:0000256" key="3">
    <source>
        <dbReference type="ARBA" id="ARBA00023004"/>
    </source>
</evidence>
<keyword evidence="3 5" id="KW-0408">Iron</keyword>
<gene>
    <name evidence="8" type="ORF">ACMD2_03535</name>
</gene>
<dbReference type="PANTHER" id="PTHR19359">
    <property type="entry name" value="CYTOCHROME B5"/>
    <property type="match status" value="1"/>
</dbReference>
<protein>
    <submittedName>
        <fullName evidence="8">Cytochrome B5 isoform D</fullName>
    </submittedName>
</protein>
<dbReference type="STRING" id="4615.A0A199VHC8"/>
<dbReference type="InterPro" id="IPR036400">
    <property type="entry name" value="Cyt_B5-like_heme/steroid_sf"/>
</dbReference>
<evidence type="ECO:0000313" key="9">
    <source>
        <dbReference type="Proteomes" id="UP000092600"/>
    </source>
</evidence>